<dbReference type="AlphaFoldDB" id="A0A918GT61"/>
<accession>A0A918GT61</accession>
<protein>
    <submittedName>
        <fullName evidence="1">Uncharacterized protein</fullName>
    </submittedName>
</protein>
<keyword evidence="2" id="KW-1185">Reference proteome</keyword>
<proteinExistence type="predicted"/>
<dbReference type="Proteomes" id="UP000653493">
    <property type="component" value="Unassembled WGS sequence"/>
</dbReference>
<gene>
    <name evidence="1" type="ORF">GCM10010238_52340</name>
</gene>
<name>A0A918GT61_STRGD</name>
<evidence type="ECO:0000313" key="2">
    <source>
        <dbReference type="Proteomes" id="UP000653493"/>
    </source>
</evidence>
<organism evidence="1 2">
    <name type="scientific">Streptomyces griseoviridis</name>
    <dbReference type="NCBI Taxonomy" id="45398"/>
    <lineage>
        <taxon>Bacteria</taxon>
        <taxon>Bacillati</taxon>
        <taxon>Actinomycetota</taxon>
        <taxon>Actinomycetes</taxon>
        <taxon>Kitasatosporales</taxon>
        <taxon>Streptomycetaceae</taxon>
        <taxon>Streptomyces</taxon>
    </lineage>
</organism>
<comment type="caution">
    <text evidence="1">The sequence shown here is derived from an EMBL/GenBank/DDBJ whole genome shotgun (WGS) entry which is preliminary data.</text>
</comment>
<reference evidence="1" key="2">
    <citation type="submission" date="2020-09" db="EMBL/GenBank/DDBJ databases">
        <authorList>
            <person name="Sun Q."/>
            <person name="Ohkuma M."/>
        </authorList>
    </citation>
    <scope>NUCLEOTIDE SEQUENCE</scope>
    <source>
        <strain evidence="1">JCM 4234</strain>
    </source>
</reference>
<dbReference type="EMBL" id="BMSL01000020">
    <property type="protein sequence ID" value="GGS56519.1"/>
    <property type="molecule type" value="Genomic_DNA"/>
</dbReference>
<sequence>MRVMLRATMDTEKANEIIRSGRMPGLMKETLDRIRPEAAYFGPLSGRRTALLVFDMADSSELPAVGEPFFTQFGAEVEVFPIMTREDLQKGLESIGRSAGLD</sequence>
<evidence type="ECO:0000313" key="1">
    <source>
        <dbReference type="EMBL" id="GGS56519.1"/>
    </source>
</evidence>
<reference evidence="1" key="1">
    <citation type="journal article" date="2014" name="Int. J. Syst. Evol. Microbiol.">
        <title>Complete genome sequence of Corynebacterium casei LMG S-19264T (=DSM 44701T), isolated from a smear-ripened cheese.</title>
        <authorList>
            <consortium name="US DOE Joint Genome Institute (JGI-PGF)"/>
            <person name="Walter F."/>
            <person name="Albersmeier A."/>
            <person name="Kalinowski J."/>
            <person name="Ruckert C."/>
        </authorList>
    </citation>
    <scope>NUCLEOTIDE SEQUENCE</scope>
    <source>
        <strain evidence="1">JCM 4234</strain>
    </source>
</reference>